<keyword evidence="1" id="KW-0802">TPR repeat</keyword>
<organism evidence="2 3">
    <name type="scientific">Cytobacillus firmus</name>
    <name type="common">Bacillus firmus</name>
    <dbReference type="NCBI Taxonomy" id="1399"/>
    <lineage>
        <taxon>Bacteria</taxon>
        <taxon>Bacillati</taxon>
        <taxon>Bacillota</taxon>
        <taxon>Bacilli</taxon>
        <taxon>Bacillales</taxon>
        <taxon>Bacillaceae</taxon>
        <taxon>Cytobacillus</taxon>
    </lineage>
</organism>
<dbReference type="Proteomes" id="UP001163104">
    <property type="component" value="Chromosome"/>
</dbReference>
<feature type="repeat" description="TPR" evidence="1">
    <location>
        <begin position="173"/>
        <end position="206"/>
    </location>
</feature>
<accession>A0AA46SD63</accession>
<dbReference type="InterPro" id="IPR019734">
    <property type="entry name" value="TPR_rpt"/>
</dbReference>
<evidence type="ECO:0000313" key="3">
    <source>
        <dbReference type="Proteomes" id="UP001163104"/>
    </source>
</evidence>
<sequence length="231" mass="27189">MQQLKPTYDKKCECRVCRQSFTTKKLRSRFVKAADYDSDFCPNYSDESINPLLYHIHTCPHCGYSESEDFSPYFPPGALDLIHSKVASAWIPQDYGQERSIIVAVNTYKLALYCGTLKREKHIIMAGLQVRLAWLYRNMKNDIQEQRFLKLSLKEYLESYMSDDFKGSSISETRIFYLIGELSRRTHQAEQAVKYFSKVIELQNRSTEPKLIEMARERWYEMRQDQKTAAN</sequence>
<name>A0AA46SD63_CYTFI</name>
<dbReference type="Pfam" id="PF09986">
    <property type="entry name" value="DUF2225"/>
    <property type="match status" value="1"/>
</dbReference>
<gene>
    <name evidence="2" type="ORF">OD459_18030</name>
</gene>
<proteinExistence type="predicted"/>
<dbReference type="PROSITE" id="PS50005">
    <property type="entry name" value="TPR"/>
    <property type="match status" value="1"/>
</dbReference>
<reference evidence="2" key="1">
    <citation type="submission" date="2022-10" db="EMBL/GenBank/DDBJ databases">
        <title>Mechanism of multi-heavy metal repair in Cytobacillus Firmus M7.</title>
        <authorList>
            <person name="Li X."/>
            <person name="Yu C."/>
        </authorList>
    </citation>
    <scope>NUCLEOTIDE SEQUENCE</scope>
    <source>
        <strain evidence="2">M7</strain>
    </source>
</reference>
<evidence type="ECO:0000313" key="2">
    <source>
        <dbReference type="EMBL" id="UYG94088.1"/>
    </source>
</evidence>
<dbReference type="RefSeq" id="WP_163142608.1">
    <property type="nucleotide sequence ID" value="NZ_CP107027.1"/>
</dbReference>
<dbReference type="AlphaFoldDB" id="A0AA46SD63"/>
<dbReference type="EMBL" id="CP107027">
    <property type="protein sequence ID" value="UYG94088.1"/>
    <property type="molecule type" value="Genomic_DNA"/>
</dbReference>
<evidence type="ECO:0000256" key="1">
    <source>
        <dbReference type="PROSITE-ProRule" id="PRU00339"/>
    </source>
</evidence>
<dbReference type="InterPro" id="IPR018708">
    <property type="entry name" value="DUF2225"/>
</dbReference>
<protein>
    <submittedName>
        <fullName evidence="2">DUF2225 domain-containing protein</fullName>
    </submittedName>
</protein>